<comment type="caution">
    <text evidence="10">The sequence shown here is derived from an EMBL/GenBank/DDBJ whole genome shotgun (WGS) entry which is preliminary data.</text>
</comment>
<dbReference type="GO" id="GO:0005829">
    <property type="term" value="C:cytosol"/>
    <property type="evidence" value="ECO:0007669"/>
    <property type="project" value="TreeGrafter"/>
</dbReference>
<feature type="binding site" evidence="8">
    <location>
        <position position="136"/>
    </location>
    <ligand>
        <name>substrate</name>
    </ligand>
</feature>
<keyword evidence="7 8" id="KW-0067">ATP-binding</keyword>
<keyword evidence="2 8" id="KW-0028">Amino-acid biosynthesis</keyword>
<evidence type="ECO:0000256" key="7">
    <source>
        <dbReference type="ARBA" id="ARBA00022840"/>
    </source>
</evidence>
<dbReference type="InterPro" id="IPR041739">
    <property type="entry name" value="G5K_ProB"/>
</dbReference>
<feature type="binding site" evidence="8">
    <location>
        <position position="49"/>
    </location>
    <ligand>
        <name>substrate</name>
    </ligand>
</feature>
<dbReference type="HAMAP" id="MF_00456">
    <property type="entry name" value="ProB"/>
    <property type="match status" value="1"/>
</dbReference>
<feature type="binding site" evidence="8">
    <location>
        <position position="9"/>
    </location>
    <ligand>
        <name>ATP</name>
        <dbReference type="ChEBI" id="CHEBI:30616"/>
    </ligand>
</feature>
<dbReference type="EMBL" id="MFQN01000031">
    <property type="protein sequence ID" value="OGH74030.1"/>
    <property type="molecule type" value="Genomic_DNA"/>
</dbReference>
<dbReference type="CDD" id="cd04242">
    <property type="entry name" value="AAK_G5K_ProB"/>
    <property type="match status" value="1"/>
</dbReference>
<dbReference type="InterPro" id="IPR036393">
    <property type="entry name" value="AceGlu_kinase-like_sf"/>
</dbReference>
<keyword evidence="3 8" id="KW-0641">Proline biosynthesis</keyword>
<comment type="catalytic activity">
    <reaction evidence="8">
        <text>L-glutamate + ATP = L-glutamyl 5-phosphate + ADP</text>
        <dbReference type="Rhea" id="RHEA:14877"/>
        <dbReference type="ChEBI" id="CHEBI:29985"/>
        <dbReference type="ChEBI" id="CHEBI:30616"/>
        <dbReference type="ChEBI" id="CHEBI:58274"/>
        <dbReference type="ChEBI" id="CHEBI:456216"/>
        <dbReference type="EC" id="2.7.2.11"/>
    </reaction>
</comment>
<name>A0A1F6MR84_9BACT</name>
<keyword evidence="4 8" id="KW-0808">Transferase</keyword>
<evidence type="ECO:0000313" key="10">
    <source>
        <dbReference type="EMBL" id="OGH74030.1"/>
    </source>
</evidence>
<evidence type="ECO:0000256" key="8">
    <source>
        <dbReference type="HAMAP-Rule" id="MF_00456"/>
    </source>
</evidence>
<dbReference type="STRING" id="1798692.A3G00_01930"/>
<sequence length="264" mass="29091">MLNKIIVIKIGTNVITNDKCLLDELVISKLAAQVAVLKKHAYAVILVTSGAVGAGRSLVKPNVKLSKVETRQVLAAVGQIKLANTYLSRFHRLGISCAQVLTCKEDFRDKQHYLNMKGCLSALLKSDLVPIVNENDVVAVEELMFTDNDELAGLVAVMVKADRLIILTTVDGVKDDRGRIIAVIKKRSDYQRFVTSEKSSFGRGGMSAKCATALRSAKFGTKTHIINGKISNGILKVMAGEKIGTTFAPLKKKYEKNYRHYRRR</sequence>
<dbReference type="InterPro" id="IPR001048">
    <property type="entry name" value="Asp/Glu/Uridylate_kinase"/>
</dbReference>
<dbReference type="EC" id="2.7.2.11" evidence="8"/>
<evidence type="ECO:0000313" key="11">
    <source>
        <dbReference type="Proteomes" id="UP000178347"/>
    </source>
</evidence>
<evidence type="ECO:0000256" key="2">
    <source>
        <dbReference type="ARBA" id="ARBA00022605"/>
    </source>
</evidence>
<keyword evidence="1 8" id="KW-0963">Cytoplasm</keyword>
<proteinExistence type="inferred from homology"/>
<dbReference type="Pfam" id="PF00696">
    <property type="entry name" value="AA_kinase"/>
    <property type="match status" value="1"/>
</dbReference>
<dbReference type="NCBIfam" id="TIGR01027">
    <property type="entry name" value="proB"/>
    <property type="match status" value="1"/>
</dbReference>
<comment type="function">
    <text evidence="8">Catalyzes the transfer of a phosphate group to glutamate to form L-glutamate 5-phosphate.</text>
</comment>
<dbReference type="GO" id="GO:0004349">
    <property type="term" value="F:glutamate 5-kinase activity"/>
    <property type="evidence" value="ECO:0007669"/>
    <property type="project" value="UniProtKB-UniRule"/>
</dbReference>
<dbReference type="FunFam" id="3.40.1160.10:FF:000006">
    <property type="entry name" value="Glutamate 5-kinase"/>
    <property type="match status" value="1"/>
</dbReference>
<feature type="binding site" evidence="8">
    <location>
        <position position="148"/>
    </location>
    <ligand>
        <name>substrate</name>
    </ligand>
</feature>
<dbReference type="GO" id="GO:0055129">
    <property type="term" value="P:L-proline biosynthetic process"/>
    <property type="evidence" value="ECO:0007669"/>
    <property type="project" value="UniProtKB-UniRule"/>
</dbReference>
<keyword evidence="5 8" id="KW-0547">Nucleotide-binding</keyword>
<dbReference type="PIRSF" id="PIRSF000729">
    <property type="entry name" value="GK"/>
    <property type="match status" value="1"/>
</dbReference>
<gene>
    <name evidence="8" type="primary">proB</name>
    <name evidence="10" type="ORF">A3G00_01930</name>
</gene>
<dbReference type="PANTHER" id="PTHR43654">
    <property type="entry name" value="GLUTAMATE 5-KINASE"/>
    <property type="match status" value="1"/>
</dbReference>
<protein>
    <recommendedName>
        <fullName evidence="8">Glutamate 5-kinase</fullName>
        <ecNumber evidence="8">2.7.2.11</ecNumber>
    </recommendedName>
    <alternativeName>
        <fullName evidence="8">Gamma-glutamyl kinase</fullName>
        <shortName evidence="8">GK</shortName>
    </alternativeName>
</protein>
<dbReference type="SUPFAM" id="SSF53633">
    <property type="entry name" value="Carbamate kinase-like"/>
    <property type="match status" value="1"/>
</dbReference>
<dbReference type="Proteomes" id="UP000178347">
    <property type="component" value="Unassembled WGS sequence"/>
</dbReference>
<dbReference type="UniPathway" id="UPA00098">
    <property type="reaction ID" value="UER00359"/>
</dbReference>
<reference evidence="10 11" key="1">
    <citation type="journal article" date="2016" name="Nat. Commun.">
        <title>Thousands of microbial genomes shed light on interconnected biogeochemical processes in an aquifer system.</title>
        <authorList>
            <person name="Anantharaman K."/>
            <person name="Brown C.T."/>
            <person name="Hug L.A."/>
            <person name="Sharon I."/>
            <person name="Castelle C.J."/>
            <person name="Probst A.J."/>
            <person name="Thomas B.C."/>
            <person name="Singh A."/>
            <person name="Wilkins M.J."/>
            <person name="Karaoz U."/>
            <person name="Brodie E.L."/>
            <person name="Williams K.H."/>
            <person name="Hubbard S.S."/>
            <person name="Banfield J.F."/>
        </authorList>
    </citation>
    <scope>NUCLEOTIDE SEQUENCE [LARGE SCALE GENOMIC DNA]</scope>
</reference>
<comment type="pathway">
    <text evidence="8">Amino-acid biosynthesis; L-proline biosynthesis; L-glutamate 5-semialdehyde from L-glutamate: step 1/2.</text>
</comment>
<comment type="caution">
    <text evidence="8">Lacks conserved residue(s) required for the propagation of feature annotation.</text>
</comment>
<evidence type="ECO:0000256" key="3">
    <source>
        <dbReference type="ARBA" id="ARBA00022650"/>
    </source>
</evidence>
<dbReference type="Gene3D" id="3.40.1160.10">
    <property type="entry name" value="Acetylglutamate kinase-like"/>
    <property type="match status" value="1"/>
</dbReference>
<evidence type="ECO:0000256" key="4">
    <source>
        <dbReference type="ARBA" id="ARBA00022679"/>
    </source>
</evidence>
<evidence type="ECO:0000256" key="6">
    <source>
        <dbReference type="ARBA" id="ARBA00022777"/>
    </source>
</evidence>
<accession>A0A1F6MR84</accession>
<dbReference type="InterPro" id="IPR001057">
    <property type="entry name" value="Glu/AcGlu_kinase"/>
</dbReference>
<evidence type="ECO:0000256" key="1">
    <source>
        <dbReference type="ARBA" id="ARBA00022490"/>
    </source>
</evidence>
<organism evidence="10 11">
    <name type="scientific">Candidatus Magasanikbacteria bacterium RIFCSPLOWO2_12_FULL_43_12</name>
    <dbReference type="NCBI Taxonomy" id="1798692"/>
    <lineage>
        <taxon>Bacteria</taxon>
        <taxon>Candidatus Magasanikiibacteriota</taxon>
    </lineage>
</organism>
<comment type="subcellular location">
    <subcellularLocation>
        <location evidence="8">Cytoplasm</location>
    </subcellularLocation>
</comment>
<dbReference type="InterPro" id="IPR011529">
    <property type="entry name" value="Glu_5kinase"/>
</dbReference>
<evidence type="ECO:0000256" key="5">
    <source>
        <dbReference type="ARBA" id="ARBA00022741"/>
    </source>
</evidence>
<dbReference type="GO" id="GO:0005524">
    <property type="term" value="F:ATP binding"/>
    <property type="evidence" value="ECO:0007669"/>
    <property type="project" value="UniProtKB-KW"/>
</dbReference>
<evidence type="ECO:0000259" key="9">
    <source>
        <dbReference type="Pfam" id="PF00696"/>
    </source>
</evidence>
<dbReference type="PRINTS" id="PR00474">
    <property type="entry name" value="GLU5KINASE"/>
</dbReference>
<dbReference type="AlphaFoldDB" id="A0A1F6MR84"/>
<feature type="domain" description="Aspartate/glutamate/uridylate kinase" evidence="9">
    <location>
        <begin position="4"/>
        <end position="227"/>
    </location>
</feature>
<keyword evidence="6 8" id="KW-0418">Kinase</keyword>
<dbReference type="InterPro" id="IPR005715">
    <property type="entry name" value="Glu_5kinase/COase_Synthase"/>
</dbReference>
<comment type="similarity">
    <text evidence="8">Belongs to the glutamate 5-kinase family.</text>
</comment>
<dbReference type="PANTHER" id="PTHR43654:SF1">
    <property type="entry name" value="ISOPENTENYL PHOSPHATE KINASE"/>
    <property type="match status" value="1"/>
</dbReference>